<keyword evidence="2" id="KW-0808">Transferase</keyword>
<dbReference type="Proteomes" id="UP000253779">
    <property type="component" value="Chromosome"/>
</dbReference>
<evidence type="ECO:0000256" key="3">
    <source>
        <dbReference type="SAM" id="MobiDB-lite"/>
    </source>
</evidence>
<evidence type="ECO:0000256" key="1">
    <source>
        <dbReference type="ARBA" id="ARBA00021292"/>
    </source>
</evidence>
<dbReference type="InterPro" id="IPR001296">
    <property type="entry name" value="Glyco_trans_1"/>
</dbReference>
<dbReference type="Gene3D" id="3.40.50.2000">
    <property type="entry name" value="Glycogen Phosphorylase B"/>
    <property type="match status" value="2"/>
</dbReference>
<sequence length="695" mass="74212">MNRSHPAATDADRTTRGGVMTPSDPFVAARADYWRQSAGRPPFRRTSAPNLLAELVHAEYRPDAAPARPPVLASSRDMALARLRHRLRTGNVPSPLACVRLLDGCARTRAAVFDAWPDVVRHHEAGRATAALRQGLRSTRDLDSVRLLLDLAASSCLRPLPTAQLLPLSVGGDRGVRHAAWRLLAAYGCTHLLPSGSGGRADAYERLLGGVLRDGPPAGAESVGLPPGIIVAQSMLMGHLDRPGEGPSGGLSVLLSSLGDSLAEIPHVAGVLTVVPACRPELEADPALLKRRADGHWILRLPVDSPSHVRPEDMGRHREAMAWWAARLFGLLGRPVDVLHVRYADDGSLALAEAARRAGAGLVFTATPDPHRQITERYDAPGAEPTALRHDLHRVFLADRLIERADLVVGIAQSDGEQPGLNTYFPQLADRAAGGTAGSAPEGIPLYRAPADEARRREELLGRIDAVASAGSSRTPTILLSVGRLHPVKQQDVLTRAWVDSGCYERSILVIVGGGPPADGDPVERAMRERIGEAVSSSPEAGRRLLLLPALSNDEVRMLERALADPARRFRTRYVCPSAKEEFGLALLEAMEAGLLVAGPERGGVPHYLVDGMNGLLLDTSSSRALGGGLRRLLGVGDEEARVMACRARDLVRSTYSSTAMARSLVDYYAAVAGSVGGPAEGRAPDRASRMRVPS</sequence>
<dbReference type="GO" id="GO:0016757">
    <property type="term" value="F:glycosyltransferase activity"/>
    <property type="evidence" value="ECO:0007669"/>
    <property type="project" value="InterPro"/>
</dbReference>
<dbReference type="PANTHER" id="PTHR12526">
    <property type="entry name" value="GLYCOSYLTRANSFERASE"/>
    <property type="match status" value="1"/>
</dbReference>
<gene>
    <name evidence="5" type="ORF">DTW94_24855</name>
</gene>
<evidence type="ECO:0000256" key="2">
    <source>
        <dbReference type="ARBA" id="ARBA00022679"/>
    </source>
</evidence>
<protein>
    <recommendedName>
        <fullName evidence="1">D-inositol 3-phosphate glycosyltransferase</fullName>
    </recommendedName>
</protein>
<feature type="region of interest" description="Disordered" evidence="3">
    <location>
        <begin position="1"/>
        <end position="23"/>
    </location>
</feature>
<evidence type="ECO:0000313" key="5">
    <source>
        <dbReference type="EMBL" id="AXI74139.1"/>
    </source>
</evidence>
<accession>A0AAD0Q978</accession>
<organism evidence="5 6">
    <name type="scientific">Streptomyces cavourensis</name>
    <dbReference type="NCBI Taxonomy" id="67258"/>
    <lineage>
        <taxon>Bacteria</taxon>
        <taxon>Bacillati</taxon>
        <taxon>Actinomycetota</taxon>
        <taxon>Actinomycetes</taxon>
        <taxon>Kitasatosporales</taxon>
        <taxon>Streptomycetaceae</taxon>
        <taxon>Streptomyces</taxon>
    </lineage>
</organism>
<proteinExistence type="predicted"/>
<evidence type="ECO:0000313" key="6">
    <source>
        <dbReference type="Proteomes" id="UP000253779"/>
    </source>
</evidence>
<evidence type="ECO:0000259" key="4">
    <source>
        <dbReference type="Pfam" id="PF00534"/>
    </source>
</evidence>
<dbReference type="AlphaFoldDB" id="A0AAD0Q978"/>
<feature type="domain" description="Glycosyl transferase family 1" evidence="4">
    <location>
        <begin position="472"/>
        <end position="637"/>
    </location>
</feature>
<dbReference type="PANTHER" id="PTHR12526:SF637">
    <property type="entry name" value="GLYCOSYLTRANSFERASE EPSF-RELATED"/>
    <property type="match status" value="1"/>
</dbReference>
<dbReference type="Pfam" id="PF00534">
    <property type="entry name" value="Glycos_transf_1"/>
    <property type="match status" value="1"/>
</dbReference>
<dbReference type="EMBL" id="CP030930">
    <property type="protein sequence ID" value="AXI74139.1"/>
    <property type="molecule type" value="Genomic_DNA"/>
</dbReference>
<reference evidence="5 6" key="1">
    <citation type="submission" date="2018-07" db="EMBL/GenBank/DDBJ databases">
        <title>Complete genome sequence of soil actinomycete Streptomyces cavourensis tj430.</title>
        <authorList>
            <person name="Wang P."/>
            <person name="Huang Y."/>
        </authorList>
    </citation>
    <scope>NUCLEOTIDE SEQUENCE [LARGE SCALE GENOMIC DNA]</scope>
    <source>
        <strain evidence="5 6">TJ430</strain>
    </source>
</reference>
<dbReference type="SUPFAM" id="SSF53756">
    <property type="entry name" value="UDP-Glycosyltransferase/glycogen phosphorylase"/>
    <property type="match status" value="1"/>
</dbReference>
<name>A0AAD0Q978_9ACTN</name>